<protein>
    <submittedName>
        <fullName evidence="3">Putative membrane protein</fullName>
    </submittedName>
</protein>
<dbReference type="EMBL" id="FOTC01000002">
    <property type="protein sequence ID" value="SFL00348.1"/>
    <property type="molecule type" value="Genomic_DNA"/>
</dbReference>
<keyword evidence="4" id="KW-1185">Reference proteome</keyword>
<evidence type="ECO:0000256" key="1">
    <source>
        <dbReference type="SAM" id="Phobius"/>
    </source>
</evidence>
<feature type="transmembrane region" description="Helical" evidence="1">
    <location>
        <begin position="95"/>
        <end position="118"/>
    </location>
</feature>
<evidence type="ECO:0000313" key="3">
    <source>
        <dbReference type="EMBL" id="SFL00348.1"/>
    </source>
</evidence>
<dbReference type="Proteomes" id="UP000199607">
    <property type="component" value="Unassembled WGS sequence"/>
</dbReference>
<evidence type="ECO:0000259" key="2">
    <source>
        <dbReference type="Pfam" id="PF09843"/>
    </source>
</evidence>
<feature type="transmembrane region" description="Helical" evidence="1">
    <location>
        <begin position="153"/>
        <end position="173"/>
    </location>
</feature>
<keyword evidence="1" id="KW-0472">Membrane</keyword>
<keyword evidence="1" id="KW-1133">Transmembrane helix</keyword>
<feature type="transmembrane region" description="Helical" evidence="1">
    <location>
        <begin position="21"/>
        <end position="40"/>
    </location>
</feature>
<feature type="transmembrane region" description="Helical" evidence="1">
    <location>
        <begin position="635"/>
        <end position="661"/>
    </location>
</feature>
<dbReference type="RefSeq" id="WP_089868734.1">
    <property type="nucleotide sequence ID" value="NZ_FOTC01000002.1"/>
</dbReference>
<accession>A0A1I4E3C9</accession>
<sequence>MTATQSNLAGLSRFIFRAPRWYSSLAFALLIAAMAGVAAFETGLPERTWSGLFLFGRDAWEGIFFIGIPTIIAAFGTTGVDRFVGGRLTPNRSSLLALACEVIIVAVVTVAAIASVFLPLDQGFVFNALVVALASVFALRLLVIMAVSRSSMLVASVPASIQTVASAVLLFIYSGTLRFLEFGGPILDAYLIPYVGQYLARSDQGPAALSAVQPSHFGLLGVMCIIYATAVYVFLYVVDRPWRNSLGVSVLDFIRGFIGHIAEGSRELEDFFEQLGQDAIVPVTVLSFRRSTEGDGDGEEKARFVLPMIHPGPMGEIGGGNFPERAARRSEGMAFPPHATAGHDFNLVTEREVDTILDAVDDATERIEYANEATTSIRTESGEANMLGQGFGDDAMLVSSYAPAFADDVEYAVGLAAATEARTHGLDDVLLVDAHNSNNGLDGPDLGHITPGSQRSFDMIRAAGLAGETLADAERGPLSLGTAWDRTDWTPREGIGPLGIRVAVTEVAEQTTAYVLVDGNNMEPGLRDRIVTALTDETVTRPAEAQPVAADGARRQTVDVVEVMTTDTHIVNTVEADNQVGAALDQDELLDRISALVAEARADCEPVSAGMAVEEVTVTVFGNDRTETLASHANVAVSMGGAFAAAIILSAMVVSVLIFFLT</sequence>
<dbReference type="STRING" id="553466.SAMN04487950_1874"/>
<dbReference type="AlphaFoldDB" id="A0A1I4E3C9"/>
<keyword evidence="1" id="KW-0812">Transmembrane</keyword>
<organism evidence="3 4">
    <name type="scientific">Halogranum rubrum</name>
    <dbReference type="NCBI Taxonomy" id="553466"/>
    <lineage>
        <taxon>Archaea</taxon>
        <taxon>Methanobacteriati</taxon>
        <taxon>Methanobacteriota</taxon>
        <taxon>Stenosarchaea group</taxon>
        <taxon>Halobacteria</taxon>
        <taxon>Halobacteriales</taxon>
        <taxon>Haloferacaceae</taxon>
    </lineage>
</organism>
<evidence type="ECO:0000313" key="4">
    <source>
        <dbReference type="Proteomes" id="UP000199607"/>
    </source>
</evidence>
<feature type="transmembrane region" description="Helical" evidence="1">
    <location>
        <begin position="124"/>
        <end position="146"/>
    </location>
</feature>
<proteinExistence type="predicted"/>
<feature type="transmembrane region" description="Helical" evidence="1">
    <location>
        <begin position="60"/>
        <end position="83"/>
    </location>
</feature>
<feature type="transmembrane region" description="Helical" evidence="1">
    <location>
        <begin position="217"/>
        <end position="238"/>
    </location>
</feature>
<feature type="domain" description="DUF2070" evidence="2">
    <location>
        <begin position="9"/>
        <end position="655"/>
    </location>
</feature>
<gene>
    <name evidence="3" type="ORF">SAMN04487950_1874</name>
</gene>
<dbReference type="Pfam" id="PF09843">
    <property type="entry name" value="DUF2070"/>
    <property type="match status" value="1"/>
</dbReference>
<reference evidence="4" key="1">
    <citation type="submission" date="2016-10" db="EMBL/GenBank/DDBJ databases">
        <authorList>
            <person name="Varghese N."/>
            <person name="Submissions S."/>
        </authorList>
    </citation>
    <scope>NUCLEOTIDE SEQUENCE [LARGE SCALE GENOMIC DNA]</scope>
    <source>
        <strain evidence="4">CGMCC 1.7738</strain>
    </source>
</reference>
<dbReference type="InterPro" id="IPR019204">
    <property type="entry name" value="DUF2070_membrane"/>
</dbReference>
<name>A0A1I4E3C9_9EURY</name>